<comment type="caution">
    <text evidence="1">The sequence shown here is derived from an EMBL/GenBank/DDBJ whole genome shotgun (WGS) entry which is preliminary data.</text>
</comment>
<dbReference type="RefSeq" id="WP_345608650.1">
    <property type="nucleotide sequence ID" value="NZ_BAABJO010000024.1"/>
</dbReference>
<dbReference type="Proteomes" id="UP001500804">
    <property type="component" value="Unassembled WGS sequence"/>
</dbReference>
<dbReference type="SUPFAM" id="SSF51905">
    <property type="entry name" value="FAD/NAD(P)-binding domain"/>
    <property type="match status" value="1"/>
</dbReference>
<organism evidence="1 2">
    <name type="scientific">Pseudonocardia adelaidensis</name>
    <dbReference type="NCBI Taxonomy" id="648754"/>
    <lineage>
        <taxon>Bacteria</taxon>
        <taxon>Bacillati</taxon>
        <taxon>Actinomycetota</taxon>
        <taxon>Actinomycetes</taxon>
        <taxon>Pseudonocardiales</taxon>
        <taxon>Pseudonocardiaceae</taxon>
        <taxon>Pseudonocardia</taxon>
    </lineage>
</organism>
<name>A0ABP9NQP0_9PSEU</name>
<evidence type="ECO:0008006" key="3">
    <source>
        <dbReference type="Google" id="ProtNLM"/>
    </source>
</evidence>
<evidence type="ECO:0000313" key="2">
    <source>
        <dbReference type="Proteomes" id="UP001500804"/>
    </source>
</evidence>
<reference evidence="2" key="1">
    <citation type="journal article" date="2019" name="Int. J. Syst. Evol. Microbiol.">
        <title>The Global Catalogue of Microorganisms (GCM) 10K type strain sequencing project: providing services to taxonomists for standard genome sequencing and annotation.</title>
        <authorList>
            <consortium name="The Broad Institute Genomics Platform"/>
            <consortium name="The Broad Institute Genome Sequencing Center for Infectious Disease"/>
            <person name="Wu L."/>
            <person name="Ma J."/>
        </authorList>
    </citation>
    <scope>NUCLEOTIDE SEQUENCE [LARGE SCALE GENOMIC DNA]</scope>
    <source>
        <strain evidence="2">JCM 18302</strain>
    </source>
</reference>
<accession>A0ABP9NQP0</accession>
<gene>
    <name evidence="1" type="ORF">GCM10023320_55420</name>
</gene>
<dbReference type="EMBL" id="BAABJO010000024">
    <property type="protein sequence ID" value="GAA5131742.1"/>
    <property type="molecule type" value="Genomic_DNA"/>
</dbReference>
<proteinExistence type="predicted"/>
<dbReference type="InterPro" id="IPR036188">
    <property type="entry name" value="FAD/NAD-bd_sf"/>
</dbReference>
<dbReference type="Gene3D" id="3.50.50.60">
    <property type="entry name" value="FAD/NAD(P)-binding domain"/>
    <property type="match status" value="1"/>
</dbReference>
<keyword evidence="2" id="KW-1185">Reference proteome</keyword>
<sequence length="98" mass="10623">MASEDAVELGRCLRDLPDPGAAFAAYERLRRARVERRVVAAGVRSSTAKAAGPLARVLRDALLPIFLRRQGAEAAERLHGHHIDWDTPVATTAGAARR</sequence>
<protein>
    <recommendedName>
        <fullName evidence="3">FAD binding domain-containing protein</fullName>
    </recommendedName>
</protein>
<evidence type="ECO:0000313" key="1">
    <source>
        <dbReference type="EMBL" id="GAA5131742.1"/>
    </source>
</evidence>